<accession>A0ABD7V5V5</accession>
<dbReference type="AlphaFoldDB" id="A0ABD7V5V5"/>
<name>A0ABD7V5V5_9ACTN</name>
<feature type="compositionally biased region" description="Basic and acidic residues" evidence="1">
    <location>
        <begin position="212"/>
        <end position="242"/>
    </location>
</feature>
<evidence type="ECO:0000256" key="1">
    <source>
        <dbReference type="SAM" id="MobiDB-lite"/>
    </source>
</evidence>
<sequence length="242" mass="24915">MSVLPSSARRSAVRPSRLATAVATIGIAVALGTTGCGAGQVSQTANQLPAVNGANVNIDALQLRDVQILYPEKDAPTVFGNGGPFEVAFVIANSDQVDSYRLKSIKPEKGTIEFTEGADAEARVIAPGQALRGGTPVGAAPAEQKITAELTDAGKTVAAGLTTKLTFAFEKKENGKWVDAGEVTVVTPVDAGAKLARQDVPRNAEPTFYNQEHGEGGHGSEGHSPDDGHDHSGDEHGEGGGH</sequence>
<dbReference type="Proteomes" id="UP000360750">
    <property type="component" value="Unassembled WGS sequence"/>
</dbReference>
<feature type="region of interest" description="Disordered" evidence="1">
    <location>
        <begin position="197"/>
        <end position="242"/>
    </location>
</feature>
<dbReference type="Pfam" id="PF04314">
    <property type="entry name" value="PCuAC"/>
    <property type="match status" value="1"/>
</dbReference>
<evidence type="ECO:0000313" key="3">
    <source>
        <dbReference type="Proteomes" id="UP000360750"/>
    </source>
</evidence>
<evidence type="ECO:0000313" key="2">
    <source>
        <dbReference type="EMBL" id="VFA89743.1"/>
    </source>
</evidence>
<comment type="caution">
    <text evidence="2">The sequence shown here is derived from an EMBL/GenBank/DDBJ whole genome shotgun (WGS) entry which is preliminary data.</text>
</comment>
<dbReference type="EMBL" id="CAACYD010000007">
    <property type="protein sequence ID" value="VFA89743.1"/>
    <property type="molecule type" value="Genomic_DNA"/>
</dbReference>
<proteinExistence type="predicted"/>
<protein>
    <submittedName>
        <fullName evidence="2">Uncharacterized protein</fullName>
    </submittedName>
</protein>
<reference evidence="2 3" key="1">
    <citation type="submission" date="2019-02" db="EMBL/GenBank/DDBJ databases">
        <authorList>
            <consortium name="Pathogen Informatics"/>
        </authorList>
    </citation>
    <scope>NUCLEOTIDE SEQUENCE [LARGE SCALE GENOMIC DNA]</scope>
    <source>
        <strain evidence="2 3">3012STDY6756503</strain>
    </source>
</reference>
<gene>
    <name evidence="2" type="ORF">NCTC8139_03311</name>
</gene>
<organism evidence="2 3">
    <name type="scientific">Gordonia paraffinivorans</name>
    <dbReference type="NCBI Taxonomy" id="175628"/>
    <lineage>
        <taxon>Bacteria</taxon>
        <taxon>Bacillati</taxon>
        <taxon>Actinomycetota</taxon>
        <taxon>Actinomycetes</taxon>
        <taxon>Mycobacteriales</taxon>
        <taxon>Gordoniaceae</taxon>
        <taxon>Gordonia</taxon>
    </lineage>
</organism>
<dbReference type="InterPro" id="IPR007410">
    <property type="entry name" value="LpqE-like"/>
</dbReference>